<sequence>MAPHAMFCRFCDMSVINLCLLATRPGVLSPGMASLQHLPRVSYSAGSQDIHCSSGAPHNQGAACSFLHSRNRGPINEGPMAPWDAPPPVHPVRRLPAPDSSRG</sequence>
<proteinExistence type="predicted"/>
<keyword evidence="3" id="KW-1185">Reference proteome</keyword>
<evidence type="ECO:0000313" key="3">
    <source>
        <dbReference type="Proteomes" id="UP001066276"/>
    </source>
</evidence>
<comment type="caution">
    <text evidence="2">The sequence shown here is derived from an EMBL/GenBank/DDBJ whole genome shotgun (WGS) entry which is preliminary data.</text>
</comment>
<feature type="region of interest" description="Disordered" evidence="1">
    <location>
        <begin position="68"/>
        <end position="103"/>
    </location>
</feature>
<dbReference type="EMBL" id="JANPWB010000013">
    <property type="protein sequence ID" value="KAJ1105576.1"/>
    <property type="molecule type" value="Genomic_DNA"/>
</dbReference>
<evidence type="ECO:0000313" key="2">
    <source>
        <dbReference type="EMBL" id="KAJ1105576.1"/>
    </source>
</evidence>
<evidence type="ECO:0000256" key="1">
    <source>
        <dbReference type="SAM" id="MobiDB-lite"/>
    </source>
</evidence>
<accession>A0AAV7MP85</accession>
<protein>
    <recommendedName>
        <fullName evidence="4">Secreted protein</fullName>
    </recommendedName>
</protein>
<reference evidence="2" key="1">
    <citation type="journal article" date="2022" name="bioRxiv">
        <title>Sequencing and chromosome-scale assembly of the giantPleurodeles waltlgenome.</title>
        <authorList>
            <person name="Brown T."/>
            <person name="Elewa A."/>
            <person name="Iarovenko S."/>
            <person name="Subramanian E."/>
            <person name="Araus A.J."/>
            <person name="Petzold A."/>
            <person name="Susuki M."/>
            <person name="Suzuki K.-i.T."/>
            <person name="Hayashi T."/>
            <person name="Toyoda A."/>
            <person name="Oliveira C."/>
            <person name="Osipova E."/>
            <person name="Leigh N.D."/>
            <person name="Simon A."/>
            <person name="Yun M.H."/>
        </authorList>
    </citation>
    <scope>NUCLEOTIDE SEQUENCE</scope>
    <source>
        <strain evidence="2">20211129_DDA</strain>
        <tissue evidence="2">Liver</tissue>
    </source>
</reference>
<dbReference type="Proteomes" id="UP001066276">
    <property type="component" value="Chromosome 9"/>
</dbReference>
<gene>
    <name evidence="2" type="ORF">NDU88_002981</name>
</gene>
<dbReference type="AlphaFoldDB" id="A0AAV7MP85"/>
<name>A0AAV7MP85_PLEWA</name>
<evidence type="ECO:0008006" key="4">
    <source>
        <dbReference type="Google" id="ProtNLM"/>
    </source>
</evidence>
<organism evidence="2 3">
    <name type="scientific">Pleurodeles waltl</name>
    <name type="common">Iberian ribbed newt</name>
    <dbReference type="NCBI Taxonomy" id="8319"/>
    <lineage>
        <taxon>Eukaryota</taxon>
        <taxon>Metazoa</taxon>
        <taxon>Chordata</taxon>
        <taxon>Craniata</taxon>
        <taxon>Vertebrata</taxon>
        <taxon>Euteleostomi</taxon>
        <taxon>Amphibia</taxon>
        <taxon>Batrachia</taxon>
        <taxon>Caudata</taxon>
        <taxon>Salamandroidea</taxon>
        <taxon>Salamandridae</taxon>
        <taxon>Pleurodelinae</taxon>
        <taxon>Pleurodeles</taxon>
    </lineage>
</organism>